<dbReference type="EMBL" id="BAABFR010000104">
    <property type="protein sequence ID" value="GAA4403021.1"/>
    <property type="molecule type" value="Genomic_DNA"/>
</dbReference>
<keyword evidence="3" id="KW-1185">Reference proteome</keyword>
<protein>
    <submittedName>
        <fullName evidence="2">Uncharacterized protein</fullName>
    </submittedName>
</protein>
<reference evidence="3" key="1">
    <citation type="journal article" date="2019" name="Int. J. Syst. Evol. Microbiol.">
        <title>The Global Catalogue of Microorganisms (GCM) 10K type strain sequencing project: providing services to taxonomists for standard genome sequencing and annotation.</title>
        <authorList>
            <consortium name="The Broad Institute Genomics Platform"/>
            <consortium name="The Broad Institute Genome Sequencing Center for Infectious Disease"/>
            <person name="Wu L."/>
            <person name="Ma J."/>
        </authorList>
    </citation>
    <scope>NUCLEOTIDE SEQUENCE [LARGE SCALE GENOMIC DNA]</scope>
    <source>
        <strain evidence="3">JCM 17688</strain>
    </source>
</reference>
<dbReference type="Proteomes" id="UP001500635">
    <property type="component" value="Unassembled WGS sequence"/>
</dbReference>
<gene>
    <name evidence="2" type="ORF">GCM10023147_44110</name>
</gene>
<name>A0ABP8KAQ8_9ACTN</name>
<feature type="region of interest" description="Disordered" evidence="1">
    <location>
        <begin position="1"/>
        <end position="65"/>
    </location>
</feature>
<evidence type="ECO:0000256" key="1">
    <source>
        <dbReference type="SAM" id="MobiDB-lite"/>
    </source>
</evidence>
<evidence type="ECO:0000313" key="2">
    <source>
        <dbReference type="EMBL" id="GAA4403021.1"/>
    </source>
</evidence>
<evidence type="ECO:0000313" key="3">
    <source>
        <dbReference type="Proteomes" id="UP001500635"/>
    </source>
</evidence>
<organism evidence="2 3">
    <name type="scientific">Tsukamurella soli</name>
    <dbReference type="NCBI Taxonomy" id="644556"/>
    <lineage>
        <taxon>Bacteria</taxon>
        <taxon>Bacillati</taxon>
        <taxon>Actinomycetota</taxon>
        <taxon>Actinomycetes</taxon>
        <taxon>Mycobacteriales</taxon>
        <taxon>Tsukamurellaceae</taxon>
        <taxon>Tsukamurella</taxon>
    </lineage>
</organism>
<accession>A0ABP8KAQ8</accession>
<comment type="caution">
    <text evidence="2">The sequence shown here is derived from an EMBL/GenBank/DDBJ whole genome shotgun (WGS) entry which is preliminary data.</text>
</comment>
<sequence>MREGVADQRGGGLAREPAPPERCQDRIAQFEADGDGAVPGRADRDPAERAAQVSVDDGEPSAGMWAQVEPRGVDPGAERVDFHSHAAFPCADHTGRRSGAG</sequence>
<proteinExistence type="predicted"/>